<dbReference type="RefSeq" id="XP_066074935.1">
    <property type="nucleotide sequence ID" value="XM_066218838.1"/>
</dbReference>
<dbReference type="GeneID" id="91093748"/>
<keyword evidence="3" id="KW-1185">Reference proteome</keyword>
<evidence type="ECO:0000313" key="3">
    <source>
        <dbReference type="Proteomes" id="UP001355207"/>
    </source>
</evidence>
<protein>
    <submittedName>
        <fullName evidence="2">Uncharacterized protein</fullName>
    </submittedName>
</protein>
<reference evidence="2 3" key="1">
    <citation type="submission" date="2024-01" db="EMBL/GenBank/DDBJ databases">
        <title>Comparative genomics of Cryptococcus and Kwoniella reveals pathogenesis evolution and contrasting modes of karyotype evolution via chromosome fusion or intercentromeric recombination.</title>
        <authorList>
            <person name="Coelho M.A."/>
            <person name="David-Palma M."/>
            <person name="Shea T."/>
            <person name="Bowers K."/>
            <person name="McGinley-Smith S."/>
            <person name="Mohammad A.W."/>
            <person name="Gnirke A."/>
            <person name="Yurkov A.M."/>
            <person name="Nowrousian M."/>
            <person name="Sun S."/>
            <person name="Cuomo C.A."/>
            <person name="Heitman J."/>
        </authorList>
    </citation>
    <scope>NUCLEOTIDE SEQUENCE [LARGE SCALE GENOMIC DNA]</scope>
    <source>
        <strain evidence="2 3">CBS 6074</strain>
    </source>
</reference>
<accession>A0AAX4JRZ0</accession>
<proteinExistence type="predicted"/>
<dbReference type="AlphaFoldDB" id="A0AAX4JRZ0"/>
<dbReference type="EMBL" id="CP144100">
    <property type="protein sequence ID" value="WWC88172.1"/>
    <property type="molecule type" value="Genomic_DNA"/>
</dbReference>
<dbReference type="Proteomes" id="UP001355207">
    <property type="component" value="Chromosome 3"/>
</dbReference>
<sequence length="149" mass="17700">MPAVLSQRATRHLQWAQEEYDRLCLTARATWELEEGAQGKGSDPSIDLSMSTIKDKNDHVFVIREHPETRYLRNDVRYDPLLKIAPKQRKLMDSHVDLFLKYYYTEDLDLEHPPSAENSDEDYKKPRNRKKNQKEKERETVNAMKKLHM</sequence>
<evidence type="ECO:0000313" key="2">
    <source>
        <dbReference type="EMBL" id="WWC88172.1"/>
    </source>
</evidence>
<name>A0AAX4JRZ0_9TREE</name>
<evidence type="ECO:0000256" key="1">
    <source>
        <dbReference type="SAM" id="MobiDB-lite"/>
    </source>
</evidence>
<feature type="region of interest" description="Disordered" evidence="1">
    <location>
        <begin position="110"/>
        <end position="149"/>
    </location>
</feature>
<gene>
    <name evidence="2" type="ORF">L201_003077</name>
</gene>
<organism evidence="2 3">
    <name type="scientific">Kwoniella dendrophila CBS 6074</name>
    <dbReference type="NCBI Taxonomy" id="1295534"/>
    <lineage>
        <taxon>Eukaryota</taxon>
        <taxon>Fungi</taxon>
        <taxon>Dikarya</taxon>
        <taxon>Basidiomycota</taxon>
        <taxon>Agaricomycotina</taxon>
        <taxon>Tremellomycetes</taxon>
        <taxon>Tremellales</taxon>
        <taxon>Cryptococcaceae</taxon>
        <taxon>Kwoniella</taxon>
    </lineage>
</organism>